<dbReference type="GeneTree" id="ENSGT00940000163751"/>
<dbReference type="Pfam" id="PF04666">
    <property type="entry name" value="MGAT4_cons"/>
    <property type="match status" value="1"/>
</dbReference>
<dbReference type="PANTHER" id="PTHR12062:SF11">
    <property type="entry name" value="ALPHA-1,3-MANNOSYL-GLYCOPROTEIN 4-BETA-N-ACETYLGLUCOSAMINYLTRANSFERASE-LIKE PROTEIN MGAT4E"/>
    <property type="match status" value="1"/>
</dbReference>
<dbReference type="OMA" id="PLEDWQN"/>
<evidence type="ECO:0000313" key="4">
    <source>
        <dbReference type="Proteomes" id="UP000694398"/>
    </source>
</evidence>
<dbReference type="Proteomes" id="UP000694398">
    <property type="component" value="Unassembled WGS sequence"/>
</dbReference>
<evidence type="ECO:0000259" key="2">
    <source>
        <dbReference type="Pfam" id="PF04666"/>
    </source>
</evidence>
<keyword evidence="1" id="KW-0732">Signal</keyword>
<reference evidence="3" key="2">
    <citation type="submission" date="2025-09" db="UniProtKB">
        <authorList>
            <consortium name="Ensembl"/>
        </authorList>
    </citation>
    <scope>IDENTIFICATION</scope>
</reference>
<dbReference type="OrthoDB" id="2016523at2759"/>
<dbReference type="Ensembl" id="ENSCLAT00000020605.1">
    <property type="protein sequence ID" value="ENSCLAP00000020407.1"/>
    <property type="gene ID" value="ENSCLAG00000013985.1"/>
</dbReference>
<reference evidence="3" key="1">
    <citation type="submission" date="2025-08" db="UniProtKB">
        <authorList>
            <consortium name="Ensembl"/>
        </authorList>
    </citation>
    <scope>IDENTIFICATION</scope>
</reference>
<dbReference type="RefSeq" id="XP_005375287.1">
    <property type="nucleotide sequence ID" value="XM_005375230.1"/>
</dbReference>
<keyword evidence="4" id="KW-1185">Reference proteome</keyword>
<evidence type="ECO:0000256" key="1">
    <source>
        <dbReference type="SAM" id="SignalP"/>
    </source>
</evidence>
<dbReference type="AlphaFoldDB" id="A0A8C2VTP8"/>
<dbReference type="GO" id="GO:0008375">
    <property type="term" value="F:acetylglucosaminyltransferase activity"/>
    <property type="evidence" value="ECO:0007669"/>
    <property type="project" value="TreeGrafter"/>
</dbReference>
<dbReference type="GO" id="GO:0006487">
    <property type="term" value="P:protein N-linked glycosylation"/>
    <property type="evidence" value="ECO:0007669"/>
    <property type="project" value="TreeGrafter"/>
</dbReference>
<feature type="signal peptide" evidence="1">
    <location>
        <begin position="1"/>
        <end position="32"/>
    </location>
</feature>
<protein>
    <submittedName>
        <fullName evidence="3">Alpha-1,3-mannosyl-glycoprotein 4-beta-N-acetylglucosaminyltransferase-like protein MGAT4E</fullName>
    </submittedName>
</protein>
<feature type="chain" id="PRO_5034366470" evidence="1">
    <location>
        <begin position="33"/>
        <end position="454"/>
    </location>
</feature>
<accession>A0A8C2VTP8</accession>
<dbReference type="PANTHER" id="PTHR12062">
    <property type="entry name" value="N-ACETYLGLUCOSAMINYLTRANSFERASE VI"/>
    <property type="match status" value="1"/>
</dbReference>
<dbReference type="InterPro" id="IPR006759">
    <property type="entry name" value="Glyco_transf_54"/>
</dbReference>
<evidence type="ECO:0000313" key="3">
    <source>
        <dbReference type="Ensembl" id="ENSCLAP00000020407.1"/>
    </source>
</evidence>
<feature type="domain" description="MGAT4 conserved region" evidence="2">
    <location>
        <begin position="70"/>
        <end position="297"/>
    </location>
</feature>
<proteinExistence type="predicted"/>
<organism evidence="3 4">
    <name type="scientific">Chinchilla lanigera</name>
    <name type="common">Long-tailed chinchilla</name>
    <name type="synonym">Chinchilla villidera</name>
    <dbReference type="NCBI Taxonomy" id="34839"/>
    <lineage>
        <taxon>Eukaryota</taxon>
        <taxon>Metazoa</taxon>
        <taxon>Chordata</taxon>
        <taxon>Craniata</taxon>
        <taxon>Vertebrata</taxon>
        <taxon>Euteleostomi</taxon>
        <taxon>Mammalia</taxon>
        <taxon>Eutheria</taxon>
        <taxon>Euarchontoglires</taxon>
        <taxon>Glires</taxon>
        <taxon>Rodentia</taxon>
        <taxon>Hystricomorpha</taxon>
        <taxon>Chinchillidae</taxon>
        <taxon>Chinchilla</taxon>
    </lineage>
</organism>
<gene>
    <name evidence="3" type="primary">LOC102029588</name>
</gene>
<name>A0A8C2VTP8_CHILA</name>
<dbReference type="InterPro" id="IPR057279">
    <property type="entry name" value="MGAT4"/>
</dbReference>
<dbReference type="GeneID" id="102029588"/>
<sequence length="454" mass="51740">MRCSSRKCFVTSAGVMLLWLFITLQIPRETEDGQDVMTMKGQETSYDSKKNSKPPQDWHTITLKYTQKIQKRRKTWLTVGISAVSGKDPNSLVYTLATLYNASSKAELKRLTVLVHLADSDFAWLKDIIAQISSLFSAQLLAEQLLLIRAPPDAYPTVDGNHSPEAHEGEGYSKQNVDHAFLMSFATNLSDYFLLIGDDVFCAPNFVTHIYSKVTALKPRPWALLEFSNARITGKLFHSRDLPVLAHFLLLFHREKPLDRLILHFRTLLVQENPILYTPFLFYHRLSHPSFDDEEDTVVQKMNPYGPSNLPASVFTDMIVSDAHFPWEAYTLDESFFWTNNTRIGNHLTVLLNNPTRLSRVQVMTGSLVEGKYALRKGQVELGYDPQGMPQDCTSFELLGWLMQGQMDQELPQESMEYPVSCVRLVVKANQAGGLMIRHIYLWEENAPDGEESR</sequence>